<feature type="compositionally biased region" description="Basic and acidic residues" evidence="1">
    <location>
        <begin position="209"/>
        <end position="218"/>
    </location>
</feature>
<organism evidence="2">
    <name type="scientific">Mycobacterium triplex</name>
    <dbReference type="NCBI Taxonomy" id="47839"/>
    <lineage>
        <taxon>Bacteria</taxon>
        <taxon>Bacillati</taxon>
        <taxon>Actinomycetota</taxon>
        <taxon>Actinomycetes</taxon>
        <taxon>Mycobacteriales</taxon>
        <taxon>Mycobacteriaceae</taxon>
        <taxon>Mycobacterium</taxon>
        <taxon>Mycobacterium simiae complex</taxon>
    </lineage>
</organism>
<reference evidence="2" key="2">
    <citation type="submission" date="2014-04" db="EMBL/GenBank/DDBJ databases">
        <authorList>
            <person name="Xu Y.W."/>
            <person name="Yang Q."/>
        </authorList>
    </citation>
    <scope>NUCLEOTIDE SEQUENCE</scope>
    <source>
        <strain evidence="2">DSM 44626</strain>
    </source>
</reference>
<dbReference type="EMBL" id="HG964446">
    <property type="protein sequence ID" value="CDO90544.1"/>
    <property type="molecule type" value="Genomic_DNA"/>
</dbReference>
<accession>A0A024K3Y0</accession>
<feature type="region of interest" description="Disordered" evidence="1">
    <location>
        <begin position="192"/>
        <end position="243"/>
    </location>
</feature>
<dbReference type="HOGENOM" id="CLU_1141583_0_0_11"/>
<gene>
    <name evidence="2" type="ORF">BN973_04940</name>
</gene>
<feature type="compositionally biased region" description="Basic and acidic residues" evidence="1">
    <location>
        <begin position="152"/>
        <end position="161"/>
    </location>
</feature>
<feature type="region of interest" description="Disordered" evidence="1">
    <location>
        <begin position="1"/>
        <end position="28"/>
    </location>
</feature>
<dbReference type="AlphaFoldDB" id="A0A024K3Y0"/>
<reference evidence="2" key="1">
    <citation type="journal article" date="2014" name="Genome Announc.">
        <title>Draft Genome Sequence of Mycobacterium triplex DSM 44626.</title>
        <authorList>
            <person name="Sassi M."/>
            <person name="Croce O."/>
            <person name="Robert C."/>
            <person name="Raoult D."/>
            <person name="Drancourt M."/>
        </authorList>
    </citation>
    <scope>NUCLEOTIDE SEQUENCE [LARGE SCALE GENOMIC DNA]</scope>
    <source>
        <strain evidence="2">DSM 44626</strain>
    </source>
</reference>
<protein>
    <submittedName>
        <fullName evidence="2">Uncharacterized protein</fullName>
    </submittedName>
</protein>
<evidence type="ECO:0000256" key="1">
    <source>
        <dbReference type="SAM" id="MobiDB-lite"/>
    </source>
</evidence>
<feature type="compositionally biased region" description="Basic residues" evidence="1">
    <location>
        <begin position="117"/>
        <end position="134"/>
    </location>
</feature>
<dbReference type="Proteomes" id="UP000028880">
    <property type="component" value="Unassembled WGS sequence"/>
</dbReference>
<name>A0A024K3Y0_9MYCO</name>
<evidence type="ECO:0000313" key="2">
    <source>
        <dbReference type="EMBL" id="CDO90544.1"/>
    </source>
</evidence>
<sequence>MAGEQFGGPRPHVVGQQQFTAGDRDEGVDLEVRDGPLIGDGEHPHLADLVAPELDAYRMFGGGREDVENATADGEFAAPADHVDAGVGQFDQPGDHGLEFDFRADAQRERLHQAQLRRHRLQQRTRGGHHHPQRRTQPGVVRMRQPAQHHQPGADRVDARRKTFVRQRFPGRENRYRVAEYAAQFGTQVVGFAPGGGDHQQRAPPGQRTGHEQARAGRTDQVQFGRRGGRIRGQLLKSGRRQR</sequence>
<feature type="region of interest" description="Disordered" evidence="1">
    <location>
        <begin position="117"/>
        <end position="161"/>
    </location>
</feature>
<proteinExistence type="predicted"/>